<keyword evidence="3" id="KW-0547">Nucleotide-binding</keyword>
<reference evidence="3 4" key="1">
    <citation type="submission" date="2024-09" db="EMBL/GenBank/DDBJ databases">
        <authorList>
            <person name="Sun Q."/>
            <person name="Mori K."/>
        </authorList>
    </citation>
    <scope>NUCLEOTIDE SEQUENCE [LARGE SCALE GENOMIC DNA]</scope>
    <source>
        <strain evidence="3 4">JCM 3323</strain>
    </source>
</reference>
<dbReference type="Pfam" id="PF00005">
    <property type="entry name" value="ABC_tran"/>
    <property type="match status" value="1"/>
</dbReference>
<evidence type="ECO:0000256" key="1">
    <source>
        <dbReference type="SAM" id="MobiDB-lite"/>
    </source>
</evidence>
<sequence length="211" mass="23152">MRTVYRHLRPVPGRVLLRGDDLWRQPAAVTARVVAALPQERPADFELTVAEVVAMGPTPDKRAFSRDGAEDRAVVEEEALAQVGREGLGPRSLTGLSGGEGQRVLLARALAQRPRVLVRLWPARGSRPTSTVMRSWPGRHRSGRQARRWCGPCGGWSVWPPSNWAAEDAGYGETPDRPRPKSFSSPDQDGAKMRGCDATCPTPRACKGREK</sequence>
<evidence type="ECO:0000313" key="4">
    <source>
        <dbReference type="Proteomes" id="UP001589646"/>
    </source>
</evidence>
<dbReference type="Proteomes" id="UP001589646">
    <property type="component" value="Unassembled WGS sequence"/>
</dbReference>
<protein>
    <submittedName>
        <fullName evidence="3">ATP-binding cassette domain-containing protein</fullName>
    </submittedName>
</protein>
<dbReference type="GO" id="GO:0005524">
    <property type="term" value="F:ATP binding"/>
    <property type="evidence" value="ECO:0007669"/>
    <property type="project" value="UniProtKB-KW"/>
</dbReference>
<accession>A0ABV5QF37</accession>
<name>A0ABV5QF37_9ACTN</name>
<dbReference type="InterPro" id="IPR027417">
    <property type="entry name" value="P-loop_NTPase"/>
</dbReference>
<feature type="compositionally biased region" description="Basic residues" evidence="1">
    <location>
        <begin position="137"/>
        <end position="146"/>
    </location>
</feature>
<dbReference type="PANTHER" id="PTHR42794:SF2">
    <property type="entry name" value="ABC TRANSPORTER ATP-BINDING PROTEIN"/>
    <property type="match status" value="1"/>
</dbReference>
<evidence type="ECO:0000259" key="2">
    <source>
        <dbReference type="Pfam" id="PF00005"/>
    </source>
</evidence>
<keyword evidence="4" id="KW-1185">Reference proteome</keyword>
<dbReference type="PANTHER" id="PTHR42794">
    <property type="entry name" value="HEMIN IMPORT ATP-BINDING PROTEIN HMUV"/>
    <property type="match status" value="1"/>
</dbReference>
<dbReference type="EMBL" id="JBHMCE010000023">
    <property type="protein sequence ID" value="MFB9534110.1"/>
    <property type="molecule type" value="Genomic_DNA"/>
</dbReference>
<feature type="domain" description="ABC transporter" evidence="2">
    <location>
        <begin position="2"/>
        <end position="118"/>
    </location>
</feature>
<dbReference type="InterPro" id="IPR003439">
    <property type="entry name" value="ABC_transporter-like_ATP-bd"/>
</dbReference>
<evidence type="ECO:0000313" key="3">
    <source>
        <dbReference type="EMBL" id="MFB9534110.1"/>
    </source>
</evidence>
<comment type="caution">
    <text evidence="3">The sequence shown here is derived from an EMBL/GenBank/DDBJ whole genome shotgun (WGS) entry which is preliminary data.</text>
</comment>
<proteinExistence type="predicted"/>
<feature type="region of interest" description="Disordered" evidence="1">
    <location>
        <begin position="164"/>
        <end position="211"/>
    </location>
</feature>
<dbReference type="RefSeq" id="WP_379479272.1">
    <property type="nucleotide sequence ID" value="NZ_BAAAXC010000005.1"/>
</dbReference>
<keyword evidence="3" id="KW-0067">ATP-binding</keyword>
<dbReference type="SUPFAM" id="SSF52540">
    <property type="entry name" value="P-loop containing nucleoside triphosphate hydrolases"/>
    <property type="match status" value="1"/>
</dbReference>
<feature type="region of interest" description="Disordered" evidence="1">
    <location>
        <begin position="127"/>
        <end position="146"/>
    </location>
</feature>
<dbReference type="Gene3D" id="3.40.50.300">
    <property type="entry name" value="P-loop containing nucleotide triphosphate hydrolases"/>
    <property type="match status" value="1"/>
</dbReference>
<organism evidence="3 4">
    <name type="scientific">Nonomuraea roseola</name>
    <dbReference type="NCBI Taxonomy" id="46179"/>
    <lineage>
        <taxon>Bacteria</taxon>
        <taxon>Bacillati</taxon>
        <taxon>Actinomycetota</taxon>
        <taxon>Actinomycetes</taxon>
        <taxon>Streptosporangiales</taxon>
        <taxon>Streptosporangiaceae</taxon>
        <taxon>Nonomuraea</taxon>
    </lineage>
</organism>
<gene>
    <name evidence="3" type="ORF">ACFFRN_46590</name>
</gene>